<dbReference type="InterPro" id="IPR055305">
    <property type="entry name" value="GG3-like"/>
</dbReference>
<dbReference type="OrthoDB" id="1936517at2759"/>
<feature type="region of interest" description="Disordered" evidence="1">
    <location>
        <begin position="1"/>
        <end position="20"/>
    </location>
</feature>
<comment type="caution">
    <text evidence="3">The sequence shown here is derived from an EMBL/GenBank/DDBJ whole genome shotgun (WGS) entry which is preliminary data.</text>
</comment>
<feature type="domain" description="G protein gamma" evidence="2">
    <location>
        <begin position="24"/>
        <end position="95"/>
    </location>
</feature>
<keyword evidence="4" id="KW-1185">Reference proteome</keyword>
<name>A0A835BIY4_9POAL</name>
<dbReference type="SMART" id="SM01224">
    <property type="entry name" value="G_gamma"/>
    <property type="match status" value="1"/>
</dbReference>
<proteinExistence type="predicted"/>
<evidence type="ECO:0000313" key="3">
    <source>
        <dbReference type="EMBL" id="KAF8698726.1"/>
    </source>
</evidence>
<evidence type="ECO:0000259" key="2">
    <source>
        <dbReference type="SMART" id="SM01224"/>
    </source>
</evidence>
<accession>A0A835BIY4</accession>
<evidence type="ECO:0000313" key="4">
    <source>
        <dbReference type="Proteomes" id="UP000636709"/>
    </source>
</evidence>
<reference evidence="3" key="1">
    <citation type="submission" date="2020-07" db="EMBL/GenBank/DDBJ databases">
        <title>Genome sequence and genetic diversity analysis of an under-domesticated orphan crop, white fonio (Digitaria exilis).</title>
        <authorList>
            <person name="Bennetzen J.L."/>
            <person name="Chen S."/>
            <person name="Ma X."/>
            <person name="Wang X."/>
            <person name="Yssel A.E.J."/>
            <person name="Chaluvadi S.R."/>
            <person name="Johnson M."/>
            <person name="Gangashetty P."/>
            <person name="Hamidou F."/>
            <person name="Sanogo M.D."/>
            <person name="Zwaenepoel A."/>
            <person name="Wallace J."/>
            <person name="Van De Peer Y."/>
            <person name="Van Deynze A."/>
        </authorList>
    </citation>
    <scope>NUCLEOTIDE SEQUENCE</scope>
    <source>
        <tissue evidence="3">Leaves</tissue>
    </source>
</reference>
<dbReference type="Proteomes" id="UP000636709">
    <property type="component" value="Unassembled WGS sequence"/>
</dbReference>
<evidence type="ECO:0000256" key="1">
    <source>
        <dbReference type="SAM" id="MobiDB-lite"/>
    </source>
</evidence>
<dbReference type="AlphaFoldDB" id="A0A835BIY4"/>
<dbReference type="EMBL" id="JACEFO010001862">
    <property type="protein sequence ID" value="KAF8698726.1"/>
    <property type="molecule type" value="Genomic_DNA"/>
</dbReference>
<protein>
    <recommendedName>
        <fullName evidence="2">G protein gamma domain-containing protein</fullName>
    </recommendedName>
</protein>
<sequence length="205" mass="21115">MAAAAAPRPKSPPASPDPCGRHRLQLAVDALHREIGFLEGEISSIEGVHAASRCCKEVDEFVGRNPDPFITIQSEKRSNDQSQQFLKKFRAKSCLSYLSSICCCGAGGCSPFHQVKTTMRPPAAKNSCCCSCSGGGGVQPRKLCSSSSCFCCCGCGGCRCRVASAGCCGGGGCCGCGGCPRCSSCGGCPSCCSDACCARRCCLCL</sequence>
<dbReference type="InterPro" id="IPR015898">
    <property type="entry name" value="G-protein_gamma-like_dom"/>
</dbReference>
<dbReference type="PANTHER" id="PTHR32378:SF7">
    <property type="entry name" value="OS03G0407400 PROTEIN"/>
    <property type="match status" value="1"/>
</dbReference>
<dbReference type="PANTHER" id="PTHR32378">
    <property type="entry name" value="GUANINE NUCLEOTIDE-BINDING PROTEIN SUBUNIT GAMMA 3"/>
    <property type="match status" value="1"/>
</dbReference>
<gene>
    <name evidence="3" type="ORF">HU200_034979</name>
</gene>
<organism evidence="3 4">
    <name type="scientific">Digitaria exilis</name>
    <dbReference type="NCBI Taxonomy" id="1010633"/>
    <lineage>
        <taxon>Eukaryota</taxon>
        <taxon>Viridiplantae</taxon>
        <taxon>Streptophyta</taxon>
        <taxon>Embryophyta</taxon>
        <taxon>Tracheophyta</taxon>
        <taxon>Spermatophyta</taxon>
        <taxon>Magnoliopsida</taxon>
        <taxon>Liliopsida</taxon>
        <taxon>Poales</taxon>
        <taxon>Poaceae</taxon>
        <taxon>PACMAD clade</taxon>
        <taxon>Panicoideae</taxon>
        <taxon>Panicodae</taxon>
        <taxon>Paniceae</taxon>
        <taxon>Anthephorinae</taxon>
        <taxon>Digitaria</taxon>
    </lineage>
</organism>